<dbReference type="EMBL" id="AP017372">
    <property type="protein sequence ID" value="BAU57013.1"/>
    <property type="molecule type" value="Genomic_DNA"/>
</dbReference>
<name>A0A120MZH2_HALHR</name>
<dbReference type="GO" id="GO:0090729">
    <property type="term" value="F:toxin activity"/>
    <property type="evidence" value="ECO:0007669"/>
    <property type="project" value="UniProtKB-KW"/>
</dbReference>
<evidence type="ECO:0000256" key="1">
    <source>
        <dbReference type="ARBA" id="ARBA00001946"/>
    </source>
</evidence>
<gene>
    <name evidence="8" type="primary">vapC</name>
    <name evidence="10" type="synonym">vapC_1</name>
    <name evidence="10" type="ORF">HH1059_03340</name>
</gene>
<evidence type="ECO:0000256" key="2">
    <source>
        <dbReference type="ARBA" id="ARBA00022649"/>
    </source>
</evidence>
<proteinExistence type="inferred from homology"/>
<comment type="function">
    <text evidence="8">Toxic component of a toxin-antitoxin (TA) system. An RNase.</text>
</comment>
<dbReference type="HAMAP" id="MF_00265">
    <property type="entry name" value="VapC_Nob1"/>
    <property type="match status" value="1"/>
</dbReference>
<organism evidence="10 11">
    <name type="scientific">Halorhodospira halochloris</name>
    <name type="common">Ectothiorhodospira halochloris</name>
    <dbReference type="NCBI Taxonomy" id="1052"/>
    <lineage>
        <taxon>Bacteria</taxon>
        <taxon>Pseudomonadati</taxon>
        <taxon>Pseudomonadota</taxon>
        <taxon>Gammaproteobacteria</taxon>
        <taxon>Chromatiales</taxon>
        <taxon>Ectothiorhodospiraceae</taxon>
        <taxon>Halorhodospira</taxon>
    </lineage>
</organism>
<dbReference type="Pfam" id="PF01850">
    <property type="entry name" value="PIN"/>
    <property type="match status" value="1"/>
</dbReference>
<comment type="cofactor">
    <cofactor evidence="1 8">
        <name>Mg(2+)</name>
        <dbReference type="ChEBI" id="CHEBI:18420"/>
    </cofactor>
</comment>
<evidence type="ECO:0000259" key="9">
    <source>
        <dbReference type="Pfam" id="PF01850"/>
    </source>
</evidence>
<evidence type="ECO:0000256" key="7">
    <source>
        <dbReference type="ARBA" id="ARBA00038093"/>
    </source>
</evidence>
<accession>A0A120MZH2</accession>
<evidence type="ECO:0000256" key="4">
    <source>
        <dbReference type="ARBA" id="ARBA00022723"/>
    </source>
</evidence>
<dbReference type="SUPFAM" id="SSF88723">
    <property type="entry name" value="PIN domain-like"/>
    <property type="match status" value="1"/>
</dbReference>
<dbReference type="OrthoDB" id="9804823at2"/>
<dbReference type="RefSeq" id="WP_096407549.1">
    <property type="nucleotide sequence ID" value="NZ_AP017372.2"/>
</dbReference>
<dbReference type="AlphaFoldDB" id="A0A120MZH2"/>
<evidence type="ECO:0000313" key="10">
    <source>
        <dbReference type="EMBL" id="BAU57013.1"/>
    </source>
</evidence>
<dbReference type="Proteomes" id="UP000218890">
    <property type="component" value="Chromosome"/>
</dbReference>
<feature type="binding site" evidence="8">
    <location>
        <position position="104"/>
    </location>
    <ligand>
        <name>Mg(2+)</name>
        <dbReference type="ChEBI" id="CHEBI:18420"/>
    </ligand>
</feature>
<dbReference type="EC" id="3.1.-.-" evidence="8"/>
<sequence>MILLDTNVVSEVMRPHPESAVIEWVNRADGGSLYVSSITIAEIEYGLHAMPESQRREDLRARFETFIHKAFAQRVLDFDEASARYYGLIMASRRRSGRPLSAPDGQIAAIARRNGMAVATRNESDFSGSGLKIINPWRLDGLL</sequence>
<keyword evidence="4 8" id="KW-0479">Metal-binding</keyword>
<dbReference type="Gene3D" id="3.40.50.1010">
    <property type="entry name" value="5'-nuclease"/>
    <property type="match status" value="1"/>
</dbReference>
<dbReference type="CDD" id="cd18731">
    <property type="entry name" value="PIN_NgFitB-like"/>
    <property type="match status" value="1"/>
</dbReference>
<feature type="binding site" evidence="8">
    <location>
        <position position="5"/>
    </location>
    <ligand>
        <name>Mg(2+)</name>
        <dbReference type="ChEBI" id="CHEBI:18420"/>
    </ligand>
</feature>
<keyword evidence="5 8" id="KW-0378">Hydrolase</keyword>
<feature type="domain" description="PIN" evidence="9">
    <location>
        <begin position="2"/>
        <end position="123"/>
    </location>
</feature>
<reference evidence="10" key="1">
    <citation type="submission" date="2016-02" db="EMBL/GenBank/DDBJ databases">
        <title>Halorhodospira halochloris DSM-1059 complete genome, version 2.</title>
        <authorList>
            <person name="Tsukatani Y."/>
        </authorList>
    </citation>
    <scope>NUCLEOTIDE SEQUENCE</scope>
    <source>
        <strain evidence="10">DSM 1059</strain>
    </source>
</reference>
<evidence type="ECO:0000256" key="6">
    <source>
        <dbReference type="ARBA" id="ARBA00022842"/>
    </source>
</evidence>
<evidence type="ECO:0000313" key="11">
    <source>
        <dbReference type="Proteomes" id="UP000218890"/>
    </source>
</evidence>
<dbReference type="GO" id="GO:0004540">
    <property type="term" value="F:RNA nuclease activity"/>
    <property type="evidence" value="ECO:0007669"/>
    <property type="project" value="InterPro"/>
</dbReference>
<dbReference type="PANTHER" id="PTHR33653:SF1">
    <property type="entry name" value="RIBONUCLEASE VAPC2"/>
    <property type="match status" value="1"/>
</dbReference>
<comment type="similarity">
    <text evidence="7 8">Belongs to the PINc/VapC protein family.</text>
</comment>
<keyword evidence="2 8" id="KW-1277">Toxin-antitoxin system</keyword>
<dbReference type="InterPro" id="IPR029060">
    <property type="entry name" value="PIN-like_dom_sf"/>
</dbReference>
<keyword evidence="8" id="KW-0800">Toxin</keyword>
<protein>
    <recommendedName>
        <fullName evidence="8">Ribonuclease VapC</fullName>
        <shortName evidence="8">RNase VapC</shortName>
        <ecNumber evidence="8">3.1.-.-</ecNumber>
    </recommendedName>
    <alternativeName>
        <fullName evidence="8">Toxin VapC</fullName>
    </alternativeName>
</protein>
<evidence type="ECO:0000256" key="5">
    <source>
        <dbReference type="ARBA" id="ARBA00022801"/>
    </source>
</evidence>
<evidence type="ECO:0000256" key="8">
    <source>
        <dbReference type="HAMAP-Rule" id="MF_00265"/>
    </source>
</evidence>
<keyword evidence="3 8" id="KW-0540">Nuclease</keyword>
<dbReference type="InterPro" id="IPR002716">
    <property type="entry name" value="PIN_dom"/>
</dbReference>
<dbReference type="InterPro" id="IPR050556">
    <property type="entry name" value="Type_II_TA_system_RNase"/>
</dbReference>
<dbReference type="InterPro" id="IPR022907">
    <property type="entry name" value="VapC_family"/>
</dbReference>
<keyword evidence="11" id="KW-1185">Reference proteome</keyword>
<keyword evidence="6 8" id="KW-0460">Magnesium</keyword>
<dbReference type="GO" id="GO:0016787">
    <property type="term" value="F:hydrolase activity"/>
    <property type="evidence" value="ECO:0007669"/>
    <property type="project" value="UniProtKB-KW"/>
</dbReference>
<dbReference type="GO" id="GO:0000287">
    <property type="term" value="F:magnesium ion binding"/>
    <property type="evidence" value="ECO:0007669"/>
    <property type="project" value="UniProtKB-UniRule"/>
</dbReference>
<dbReference type="PANTHER" id="PTHR33653">
    <property type="entry name" value="RIBONUCLEASE VAPC2"/>
    <property type="match status" value="1"/>
</dbReference>
<evidence type="ECO:0000256" key="3">
    <source>
        <dbReference type="ARBA" id="ARBA00022722"/>
    </source>
</evidence>
<dbReference type="KEGG" id="hhk:HH1059_03340"/>